<organism evidence="3 4">
    <name type="scientific">Clydaea vesicula</name>
    <dbReference type="NCBI Taxonomy" id="447962"/>
    <lineage>
        <taxon>Eukaryota</taxon>
        <taxon>Fungi</taxon>
        <taxon>Fungi incertae sedis</taxon>
        <taxon>Chytridiomycota</taxon>
        <taxon>Chytridiomycota incertae sedis</taxon>
        <taxon>Chytridiomycetes</taxon>
        <taxon>Lobulomycetales</taxon>
        <taxon>Lobulomycetaceae</taxon>
        <taxon>Clydaea</taxon>
    </lineage>
</organism>
<keyword evidence="2" id="KW-0472">Membrane</keyword>
<dbReference type="Proteomes" id="UP001211065">
    <property type="component" value="Unassembled WGS sequence"/>
</dbReference>
<protein>
    <submittedName>
        <fullName evidence="3">Uncharacterized protein</fullName>
    </submittedName>
</protein>
<dbReference type="EMBL" id="JADGJW010000711">
    <property type="protein sequence ID" value="KAJ3213437.1"/>
    <property type="molecule type" value="Genomic_DNA"/>
</dbReference>
<feature type="transmembrane region" description="Helical" evidence="2">
    <location>
        <begin position="69"/>
        <end position="87"/>
    </location>
</feature>
<sequence length="417" mass="45849">MSTQQSAGQHLYQPNNPQPYSTPATKAAVDNQTSVNPKQPHNQQPLPNASQPTSKVPLVQGVPFHKAKIVAILSNVVLLVLSIITLATKFWLYWELAFSIINVILFSTSLFLIITNKTKMVPIIIALEIAFFLLTWIISLILGIILLRRYFFGFPLGWSIFTILIYALLFAPLYFYRKELLLARSHPNGGAVNREEMAHVTPLESVAVVDQRDRTGGAGGMNNGVNDGINNTAGPVGNSAGGIPVISNPNHATPISNNVPANNNMNNQNGLQGNLNNNFGQKNGNLVNQEDSIQPGNISNNNNYYTPPPTAYERPIISNIFGVSWLLNIILTIVIFSFFVGFALVWTVFTLIFYAILFAPLYFYRQELLLNTPILPVQKSEMDVVNSTPPTEAPLQGIASETPAQKPTNVQNSIPIN</sequence>
<evidence type="ECO:0000256" key="1">
    <source>
        <dbReference type="SAM" id="MobiDB-lite"/>
    </source>
</evidence>
<feature type="transmembrane region" description="Helical" evidence="2">
    <location>
        <begin position="121"/>
        <end position="146"/>
    </location>
</feature>
<evidence type="ECO:0000256" key="2">
    <source>
        <dbReference type="SAM" id="Phobius"/>
    </source>
</evidence>
<gene>
    <name evidence="3" type="ORF">HK099_007399</name>
</gene>
<feature type="transmembrane region" description="Helical" evidence="2">
    <location>
        <begin position="316"/>
        <end position="338"/>
    </location>
</feature>
<evidence type="ECO:0000313" key="3">
    <source>
        <dbReference type="EMBL" id="KAJ3213437.1"/>
    </source>
</evidence>
<feature type="compositionally biased region" description="Polar residues" evidence="1">
    <location>
        <begin position="402"/>
        <end position="417"/>
    </location>
</feature>
<feature type="region of interest" description="Disordered" evidence="1">
    <location>
        <begin position="1"/>
        <end position="53"/>
    </location>
</feature>
<feature type="transmembrane region" description="Helical" evidence="2">
    <location>
        <begin position="344"/>
        <end position="364"/>
    </location>
</feature>
<evidence type="ECO:0000313" key="4">
    <source>
        <dbReference type="Proteomes" id="UP001211065"/>
    </source>
</evidence>
<feature type="transmembrane region" description="Helical" evidence="2">
    <location>
        <begin position="152"/>
        <end position="176"/>
    </location>
</feature>
<keyword evidence="4" id="KW-1185">Reference proteome</keyword>
<keyword evidence="2" id="KW-1133">Transmembrane helix</keyword>
<reference evidence="3" key="1">
    <citation type="submission" date="2020-05" db="EMBL/GenBank/DDBJ databases">
        <title>Phylogenomic resolution of chytrid fungi.</title>
        <authorList>
            <person name="Stajich J.E."/>
            <person name="Amses K."/>
            <person name="Simmons R."/>
            <person name="Seto K."/>
            <person name="Myers J."/>
            <person name="Bonds A."/>
            <person name="Quandt C.A."/>
            <person name="Barry K."/>
            <person name="Liu P."/>
            <person name="Grigoriev I."/>
            <person name="Longcore J.E."/>
            <person name="James T.Y."/>
        </authorList>
    </citation>
    <scope>NUCLEOTIDE SEQUENCE</scope>
    <source>
        <strain evidence="3">JEL0476</strain>
    </source>
</reference>
<keyword evidence="2" id="KW-0812">Transmembrane</keyword>
<feature type="region of interest" description="Disordered" evidence="1">
    <location>
        <begin position="395"/>
        <end position="417"/>
    </location>
</feature>
<dbReference type="AlphaFoldDB" id="A0AAD5XTP3"/>
<accession>A0AAD5XTP3</accession>
<proteinExistence type="predicted"/>
<feature type="transmembrane region" description="Helical" evidence="2">
    <location>
        <begin position="93"/>
        <end position="114"/>
    </location>
</feature>
<comment type="caution">
    <text evidence="3">The sequence shown here is derived from an EMBL/GenBank/DDBJ whole genome shotgun (WGS) entry which is preliminary data.</text>
</comment>
<name>A0AAD5XTP3_9FUNG</name>